<dbReference type="SUPFAM" id="SSF56672">
    <property type="entry name" value="DNA/RNA polymerases"/>
    <property type="match status" value="1"/>
</dbReference>
<name>A0A8X7SU04_9BASI</name>
<dbReference type="Pfam" id="PF07727">
    <property type="entry name" value="RVT_2"/>
    <property type="match status" value="1"/>
</dbReference>
<evidence type="ECO:0000256" key="2">
    <source>
        <dbReference type="ARBA" id="ARBA00022884"/>
    </source>
</evidence>
<dbReference type="InterPro" id="IPR043502">
    <property type="entry name" value="DNA/RNA_pol_sf"/>
</dbReference>
<keyword evidence="1" id="KW-0645">Protease</keyword>
<dbReference type="GO" id="GO:0015074">
    <property type="term" value="P:DNA integration"/>
    <property type="evidence" value="ECO:0007669"/>
    <property type="project" value="InterPro"/>
</dbReference>
<dbReference type="InterPro" id="IPR057670">
    <property type="entry name" value="SH3_retrovirus"/>
</dbReference>
<sequence length="1622" mass="179838">MRMFDPSTRADVVKESSKSGSGSGKKEWQRKISQSAPARIQNKLTDSNYIDWVSEVIGILAPIQGATEVLEGIEHGQGYLEDKPLEQTEGYDVRLDLEIGGLLSGSVSAECRGYIVARQAKGEHRGSILWRDLVGIMRRGDGVDKAIILEQVFVQQQKASENVRSYAERLRTLFIKSGAIDAAFSDGEQVLYLLRVLHSTMEPHRASIRAFQSQRHQYTFDSALLFLIQQEAASVLDQHPSRLPLLSRPAANLASSAGPGPRRFHILRNHAAKGTPGYFNGECRHCHKWGHKQEDCSQRKREIDAGTIAPTPVQAEANAALVEDNCGDEPSSDFEGEIYELIDEDGEVMFARLATSPVGETDGEANVAMAMMAQIAVASHAATIEKTELAPATLEEFAAFHIPEKAVKWILDSGATHHMTSRSELLPFRVHSSANSVVHIADGTRAKIERRGACVASLFGDGGSEAVAVLKTVLVVPSFTNNLLSVQRLAEGGWTIQFSRTGAELTSPKGKKVQSFVEPGTGAPYLMLRSKPAWWIDVKGVANRVGHVPVHATARLAAGEVEDGPGSQEEEALIQTDPQAKLWHRRLAHMSYFTLRILARDPAFAHVNRPGPKAFAQIIASEEPCDPCIESKQTLLPFGHSDSEAPAKMTDVCFDLTGQFEGNKEYRYSLNILEAWSRMTWALPIPNKEASTVFAVFLAWVELMKNQGHGTIKRLHCDHGGEFENHLFQEWAGKNGIAWCFSAPDTSEQNGLIERWNRTIQDRARAMLRAARLSDSFWPYAFRAACEVINKSPSSGIGNLIPLTLWISEPVDYDSMRVFGCLCWVVKPNKNRKNKLSVRAVRGTYLGPAPEHKAYLVYTPAERPFLRISRHVIFDESRLYDARFTLDQKQEHPGAASDVVELTVPRRTIKLSDVPVELDPAPIGTPMLEMLDEEDESAWDTTVDNAISSEQQRGDSEDNWPSLDSIFGDEYDTKDLATNDWTGELKRHRSPEQMGPSVYGTRNSYPDLDDLGSPINLDDLDNVFQLTPTRTTIEPTVGAVIEAVPQHRRSKRLQSQFGALSASVEIAFKAKAGKELIRQTMDLAAQAFSAAIRSSADGVLIEPKSLAEAMSREDWDKWEEGMQAEHDSLREMETWEMTSLPAGRKAIGCRWTYKLKLDSDGNAARRKGRLVAQGFSQRAGVDYSETFAPVARLTTVRILIALAIRHRMTVWSMDVVTAYLNGTISEDIYMAQPPHFTDGTDRVCKLKRSLYGLKQSGREWFDVVKKWLLSEGFKALQCEPCVFTKTTPKNELIIIVLYVDDVLIAAKSQTTIDSIRDAFTRRFKMTDNGLLNQVLGLKICINHESGVATISQEAYILGLIRRYGLEGANPVDTPMTAALQNLGPRTEGQASRVEVHDYASIVGSLMWTGMGTRADVVYEVALLGRFMANPRPEHMVGAKRILRFLLGTSSIGLVYSAHHGPQIEGFCDADHAKNLHTRRSVSGYAFFIHGNLVSWRSRLQATVAISSTESEYVAMSEAAREAKWLHTFTTELGLAPRRATDIFTDSTGAYSLARNPEGHSRVKHIDVHHHYVRELVATHQVNVTTIGTDDNAADIFTKVNSRARLNDGMMQLGLGDNRSADA</sequence>
<comment type="caution">
    <text evidence="5">The sequence shown here is derived from an EMBL/GenBank/DDBJ whole genome shotgun (WGS) entry which is preliminary data.</text>
</comment>
<reference evidence="5" key="2">
    <citation type="journal article" date="2019" name="IMA Fungus">
        <title>Genome sequencing and comparison of five Tilletia species to identify candidate genes for the detection of regulated species infecting wheat.</title>
        <authorList>
            <person name="Nguyen H.D.T."/>
            <person name="Sultana T."/>
            <person name="Kesanakurti P."/>
            <person name="Hambleton S."/>
        </authorList>
    </citation>
    <scope>NUCLEOTIDE SEQUENCE</scope>
    <source>
        <strain evidence="5">DAOMC 236426</strain>
    </source>
</reference>
<dbReference type="Pfam" id="PF22936">
    <property type="entry name" value="Pol_BBD"/>
    <property type="match status" value="1"/>
</dbReference>
<dbReference type="Pfam" id="PF00665">
    <property type="entry name" value="rve"/>
    <property type="match status" value="1"/>
</dbReference>
<dbReference type="GO" id="GO:0005634">
    <property type="term" value="C:nucleus"/>
    <property type="evidence" value="ECO:0007669"/>
    <property type="project" value="UniProtKB-ARBA"/>
</dbReference>
<accession>A0A8X7SU04</accession>
<dbReference type="InterPro" id="IPR054722">
    <property type="entry name" value="PolX-like_BBD"/>
</dbReference>
<protein>
    <recommendedName>
        <fullName evidence="4">Integrase catalytic domain-containing protein</fullName>
    </recommendedName>
</protein>
<evidence type="ECO:0000313" key="6">
    <source>
        <dbReference type="Proteomes" id="UP000077684"/>
    </source>
</evidence>
<dbReference type="PANTHER" id="PTHR11439:SF483">
    <property type="entry name" value="PEPTIDE SYNTHASE GLIP-LIKE, PUTATIVE (AFU_ORTHOLOGUE AFUA_3G12920)-RELATED"/>
    <property type="match status" value="1"/>
</dbReference>
<gene>
    <name evidence="5" type="ORF">A4X06_0g7585</name>
</gene>
<keyword evidence="6" id="KW-1185">Reference proteome</keyword>
<feature type="region of interest" description="Disordered" evidence="3">
    <location>
        <begin position="1"/>
        <end position="34"/>
    </location>
</feature>
<dbReference type="GO" id="GO:0003723">
    <property type="term" value="F:RNA binding"/>
    <property type="evidence" value="ECO:0007669"/>
    <property type="project" value="UniProtKB-KW"/>
</dbReference>
<dbReference type="InterPro" id="IPR012337">
    <property type="entry name" value="RNaseH-like_sf"/>
</dbReference>
<dbReference type="Proteomes" id="UP000077684">
    <property type="component" value="Unassembled WGS sequence"/>
</dbReference>
<evidence type="ECO:0000259" key="4">
    <source>
        <dbReference type="PROSITE" id="PS50994"/>
    </source>
</evidence>
<dbReference type="InterPro" id="IPR036397">
    <property type="entry name" value="RNaseH_sf"/>
</dbReference>
<keyword evidence="1" id="KW-0064">Aspartyl protease</keyword>
<dbReference type="Pfam" id="PF25597">
    <property type="entry name" value="SH3_retrovirus"/>
    <property type="match status" value="1"/>
</dbReference>
<evidence type="ECO:0000313" key="5">
    <source>
        <dbReference type="EMBL" id="KAE8241310.1"/>
    </source>
</evidence>
<keyword evidence="1" id="KW-0378">Hydrolase</keyword>
<keyword evidence="2" id="KW-0694">RNA-binding</keyword>
<dbReference type="SUPFAM" id="SSF53098">
    <property type="entry name" value="Ribonuclease H-like"/>
    <property type="match status" value="1"/>
</dbReference>
<dbReference type="Gene3D" id="3.30.420.10">
    <property type="entry name" value="Ribonuclease H-like superfamily/Ribonuclease H"/>
    <property type="match status" value="1"/>
</dbReference>
<dbReference type="PANTHER" id="PTHR11439">
    <property type="entry name" value="GAG-POL-RELATED RETROTRANSPOSON"/>
    <property type="match status" value="1"/>
</dbReference>
<proteinExistence type="predicted"/>
<feature type="domain" description="Integrase catalytic" evidence="4">
    <location>
        <begin position="642"/>
        <end position="810"/>
    </location>
</feature>
<organism evidence="5 6">
    <name type="scientific">Tilletia controversa</name>
    <name type="common">dwarf bunt fungus</name>
    <dbReference type="NCBI Taxonomy" id="13291"/>
    <lineage>
        <taxon>Eukaryota</taxon>
        <taxon>Fungi</taxon>
        <taxon>Dikarya</taxon>
        <taxon>Basidiomycota</taxon>
        <taxon>Ustilaginomycotina</taxon>
        <taxon>Exobasidiomycetes</taxon>
        <taxon>Tilletiales</taxon>
        <taxon>Tilletiaceae</taxon>
        <taxon>Tilletia</taxon>
    </lineage>
</organism>
<dbReference type="EMBL" id="LWDE02001364">
    <property type="protein sequence ID" value="KAE8241310.1"/>
    <property type="molecule type" value="Genomic_DNA"/>
</dbReference>
<dbReference type="InterPro" id="IPR013103">
    <property type="entry name" value="RVT_2"/>
</dbReference>
<evidence type="ECO:0000256" key="3">
    <source>
        <dbReference type="SAM" id="MobiDB-lite"/>
    </source>
</evidence>
<dbReference type="GO" id="GO:0004190">
    <property type="term" value="F:aspartic-type endopeptidase activity"/>
    <property type="evidence" value="ECO:0007669"/>
    <property type="project" value="UniProtKB-KW"/>
</dbReference>
<dbReference type="CDD" id="cd09272">
    <property type="entry name" value="RNase_HI_RT_Ty1"/>
    <property type="match status" value="1"/>
</dbReference>
<dbReference type="InterPro" id="IPR001584">
    <property type="entry name" value="Integrase_cat-core"/>
</dbReference>
<reference evidence="5" key="1">
    <citation type="submission" date="2016-04" db="EMBL/GenBank/DDBJ databases">
        <authorList>
            <person name="Nguyen H.D."/>
            <person name="Samba Siva P."/>
            <person name="Cullis J."/>
            <person name="Levesque C.A."/>
            <person name="Hambleton S."/>
        </authorList>
    </citation>
    <scope>NUCLEOTIDE SEQUENCE</scope>
    <source>
        <strain evidence="5">DAOMC 236426</strain>
    </source>
</reference>
<evidence type="ECO:0000256" key="1">
    <source>
        <dbReference type="ARBA" id="ARBA00022750"/>
    </source>
</evidence>
<dbReference type="PROSITE" id="PS50994">
    <property type="entry name" value="INTEGRASE"/>
    <property type="match status" value="1"/>
</dbReference>